<gene>
    <name evidence="2" type="ORF">QWZ12_13375</name>
</gene>
<dbReference type="RefSeq" id="WP_238225606.1">
    <property type="nucleotide sequence ID" value="NZ_BPQD01000014.1"/>
</dbReference>
<feature type="domain" description="Predicted 3'-5' exonuclease PolB-like" evidence="1">
    <location>
        <begin position="60"/>
        <end position="249"/>
    </location>
</feature>
<dbReference type="Proteomes" id="UP001224644">
    <property type="component" value="Unassembled WGS sequence"/>
</dbReference>
<organism evidence="2 3">
    <name type="scientific">Methylobacterium adhaesivum</name>
    <dbReference type="NCBI Taxonomy" id="333297"/>
    <lineage>
        <taxon>Bacteria</taxon>
        <taxon>Pseudomonadati</taxon>
        <taxon>Pseudomonadota</taxon>
        <taxon>Alphaproteobacteria</taxon>
        <taxon>Hyphomicrobiales</taxon>
        <taxon>Methylobacteriaceae</taxon>
        <taxon>Methylobacterium</taxon>
    </lineage>
</organism>
<sequence>MPDIPNYSRRPHPQRRNAGSDECCVMVFDLETVPDLAALTRLYGLAPTETAQAEARLNGKFAKLPFHRIVCIGALVARLRGGAWSVETLDAPHCGAHDEATLIGDFARRVEALRPQLVTYNGNAFDLPVLRYRALVNRVQAPGLTGRPYFHRYADAALDLCDVLSNFQPGGKVGLDALCRALDLPGKPDGIDGSRVYEFLRAGRIAEIAAYCRADVAATYRLWLVLQHTSGNLDSKAYRQSQADLDRHLTEGIVPSTPIAIAAA</sequence>
<keyword evidence="3" id="KW-1185">Reference proteome</keyword>
<evidence type="ECO:0000313" key="2">
    <source>
        <dbReference type="EMBL" id="MDN3591591.1"/>
    </source>
</evidence>
<dbReference type="EMBL" id="JAUFPX010000012">
    <property type="protein sequence ID" value="MDN3591591.1"/>
    <property type="molecule type" value="Genomic_DNA"/>
</dbReference>
<dbReference type="InterPro" id="IPR036397">
    <property type="entry name" value="RNaseH_sf"/>
</dbReference>
<keyword evidence="2" id="KW-0378">Hydrolase</keyword>
<protein>
    <submittedName>
        <fullName evidence="2">3'-5' exonuclease</fullName>
        <ecNumber evidence="2">3.1.-.-</ecNumber>
    </submittedName>
</protein>
<proteinExistence type="predicted"/>
<comment type="caution">
    <text evidence="2">The sequence shown here is derived from an EMBL/GenBank/DDBJ whole genome shotgun (WGS) entry which is preliminary data.</text>
</comment>
<dbReference type="EC" id="3.1.-.-" evidence="2"/>
<name>A0ABT8BJV6_9HYPH</name>
<dbReference type="InterPro" id="IPR019288">
    <property type="entry name" value="3'-5'_exonuclease_PolB-like"/>
</dbReference>
<keyword evidence="2" id="KW-0540">Nuclease</keyword>
<evidence type="ECO:0000259" key="1">
    <source>
        <dbReference type="Pfam" id="PF10108"/>
    </source>
</evidence>
<dbReference type="Gene3D" id="3.30.420.10">
    <property type="entry name" value="Ribonuclease H-like superfamily/Ribonuclease H"/>
    <property type="match status" value="1"/>
</dbReference>
<keyword evidence="2" id="KW-0269">Exonuclease</keyword>
<reference evidence="3" key="1">
    <citation type="journal article" date="2019" name="Int. J. Syst. Evol. Microbiol.">
        <title>The Global Catalogue of Microorganisms (GCM) 10K type strain sequencing project: providing services to taxonomists for standard genome sequencing and annotation.</title>
        <authorList>
            <consortium name="The Broad Institute Genomics Platform"/>
            <consortium name="The Broad Institute Genome Sequencing Center for Infectious Disease"/>
            <person name="Wu L."/>
            <person name="Ma J."/>
        </authorList>
    </citation>
    <scope>NUCLEOTIDE SEQUENCE [LARGE SCALE GENOMIC DNA]</scope>
    <source>
        <strain evidence="3">CECT 7069</strain>
    </source>
</reference>
<dbReference type="SUPFAM" id="SSF53098">
    <property type="entry name" value="Ribonuclease H-like"/>
    <property type="match status" value="1"/>
</dbReference>
<dbReference type="InterPro" id="IPR012337">
    <property type="entry name" value="RNaseH-like_sf"/>
</dbReference>
<evidence type="ECO:0000313" key="3">
    <source>
        <dbReference type="Proteomes" id="UP001224644"/>
    </source>
</evidence>
<dbReference type="GO" id="GO:0004527">
    <property type="term" value="F:exonuclease activity"/>
    <property type="evidence" value="ECO:0007669"/>
    <property type="project" value="UniProtKB-KW"/>
</dbReference>
<accession>A0ABT8BJV6</accession>
<dbReference type="CDD" id="cd05782">
    <property type="entry name" value="DNA_polB_like1_exo"/>
    <property type="match status" value="1"/>
</dbReference>
<dbReference type="Pfam" id="PF10108">
    <property type="entry name" value="DNA_pol_B_exo2"/>
    <property type="match status" value="1"/>
</dbReference>